<dbReference type="PANTHER" id="PTHR14776">
    <property type="entry name" value="CADHERIN-LIKE AND PC-ESTERASE DOMAIN-CONTAINING PROTEIN 1"/>
    <property type="match status" value="1"/>
</dbReference>
<organism evidence="2 3">
    <name type="scientific">Coilia grayii</name>
    <name type="common">Gray's grenadier anchovy</name>
    <dbReference type="NCBI Taxonomy" id="363190"/>
    <lineage>
        <taxon>Eukaryota</taxon>
        <taxon>Metazoa</taxon>
        <taxon>Chordata</taxon>
        <taxon>Craniata</taxon>
        <taxon>Vertebrata</taxon>
        <taxon>Euteleostomi</taxon>
        <taxon>Actinopterygii</taxon>
        <taxon>Neopterygii</taxon>
        <taxon>Teleostei</taxon>
        <taxon>Clupei</taxon>
        <taxon>Clupeiformes</taxon>
        <taxon>Clupeoidei</taxon>
        <taxon>Engraulidae</taxon>
        <taxon>Coilinae</taxon>
        <taxon>Coilia</taxon>
    </lineage>
</organism>
<dbReference type="PANTHER" id="PTHR14776:SF1">
    <property type="entry name" value="CADHERIN-LIKE AND PC-ESTERASE DOMAIN-CONTAINING PROTEIN 1"/>
    <property type="match status" value="1"/>
</dbReference>
<reference evidence="2 3" key="1">
    <citation type="submission" date="2024-09" db="EMBL/GenBank/DDBJ databases">
        <title>A chromosome-level genome assembly of Gray's grenadier anchovy, Coilia grayii.</title>
        <authorList>
            <person name="Fu Z."/>
        </authorList>
    </citation>
    <scope>NUCLEOTIDE SEQUENCE [LARGE SCALE GENOMIC DNA]</scope>
    <source>
        <strain evidence="2">G4</strain>
        <tissue evidence="2">Muscle</tissue>
    </source>
</reference>
<sequence>MKGNRGDRIESRNAKRRTGVAIVLTGQLVPMATEVQLYQRVLQQHGYWVDLARYAETSNTVRQDRRDGSGWNLLLCLKGSERGCLRKISFSSLHPNQRVNIIPALSQAFSDVGGVCSFQTDGRLAGLNLPIIPSACGDEGANQQSLYSFTLKDWHPSIHPLHSSANQQTVATVTVYVLVTSLQPLTAFLHHIGLVRSQGDTYSQVSQLQQFFLERMGPAESKQALADMRRVVCEVLLAATLNSEQTTSQHSCRLCFQWLTFTLSFNASLSAVVVKVQTDLELQGLRDPGFDGQIRKELILEDGLHFLFEAHRTQQNALRLVEPVQPDLREQYGGCEWTNSLCLAPQELLSLIQFQQQLKRPGPFEVLYPQISSETSTLSQALVQRLQHAQHSGKKPVFSALLEQLFKYHHKAKVQSREKPRASAGLRSGQDSQDSAAGEGRCVDPHLRQIYTDPPLVLNPQFDPWVKEYRAEVPFDVVMLRVRPEPLSSLCHVHLDEQRGPRVVNYPVGLGNSRINILVMDEWEAEAVVMTIYTLHVFRENRPSLPMFAEYVMCGFIQTRKVSPSSSSPKDEEGVTIIFIS</sequence>
<evidence type="ECO:0000256" key="1">
    <source>
        <dbReference type="SAM" id="MobiDB-lite"/>
    </source>
</evidence>
<dbReference type="Gene3D" id="3.30.470.20">
    <property type="entry name" value="ATP-grasp fold, B domain"/>
    <property type="match status" value="1"/>
</dbReference>
<accession>A0ABD1KTS6</accession>
<protein>
    <submittedName>
        <fullName evidence="2">Uncharacterized protein</fullName>
    </submittedName>
</protein>
<name>A0ABD1KTS6_9TELE</name>
<gene>
    <name evidence="2" type="ORF">ACEWY4_001745</name>
</gene>
<dbReference type="EMBL" id="JBHFQA010000002">
    <property type="protein sequence ID" value="KAL2102577.1"/>
    <property type="molecule type" value="Genomic_DNA"/>
</dbReference>
<proteinExistence type="predicted"/>
<evidence type="ECO:0000313" key="2">
    <source>
        <dbReference type="EMBL" id="KAL2102577.1"/>
    </source>
</evidence>
<keyword evidence="3" id="KW-1185">Reference proteome</keyword>
<feature type="region of interest" description="Disordered" evidence="1">
    <location>
        <begin position="412"/>
        <end position="439"/>
    </location>
</feature>
<evidence type="ECO:0000313" key="3">
    <source>
        <dbReference type="Proteomes" id="UP001591681"/>
    </source>
</evidence>
<dbReference type="Proteomes" id="UP001591681">
    <property type="component" value="Unassembled WGS sequence"/>
</dbReference>
<comment type="caution">
    <text evidence="2">The sequence shown here is derived from an EMBL/GenBank/DDBJ whole genome shotgun (WGS) entry which is preliminary data.</text>
</comment>
<dbReference type="AlphaFoldDB" id="A0ABD1KTS6"/>